<feature type="region of interest" description="Disordered" evidence="1">
    <location>
        <begin position="2788"/>
        <end position="2973"/>
    </location>
</feature>
<feature type="compositionally biased region" description="Basic and acidic residues" evidence="1">
    <location>
        <begin position="4114"/>
        <end position="4134"/>
    </location>
</feature>
<feature type="region of interest" description="Disordered" evidence="1">
    <location>
        <begin position="990"/>
        <end position="1045"/>
    </location>
</feature>
<feature type="region of interest" description="Disordered" evidence="1">
    <location>
        <begin position="576"/>
        <end position="793"/>
    </location>
</feature>
<reference evidence="2" key="1">
    <citation type="submission" date="2020-11" db="EMBL/GenBank/DDBJ databases">
        <authorList>
            <person name="Tran Van P."/>
        </authorList>
    </citation>
    <scope>NUCLEOTIDE SEQUENCE</scope>
</reference>
<feature type="compositionally biased region" description="Low complexity" evidence="1">
    <location>
        <begin position="2945"/>
        <end position="2966"/>
    </location>
</feature>
<feature type="compositionally biased region" description="Basic residues" evidence="1">
    <location>
        <begin position="1253"/>
        <end position="1262"/>
    </location>
</feature>
<dbReference type="PANTHER" id="PTHR45795">
    <property type="entry name" value="EARLY GAMETOCYTE ENRICHED PHOSPHOPROTEIN EGXP"/>
    <property type="match status" value="1"/>
</dbReference>
<feature type="compositionally biased region" description="Basic and acidic residues" evidence="1">
    <location>
        <begin position="901"/>
        <end position="920"/>
    </location>
</feature>
<feature type="compositionally biased region" description="Basic residues" evidence="1">
    <location>
        <begin position="1018"/>
        <end position="1027"/>
    </location>
</feature>
<feature type="compositionally biased region" description="Low complexity" evidence="1">
    <location>
        <begin position="2907"/>
        <end position="2916"/>
    </location>
</feature>
<feature type="compositionally biased region" description="Polar residues" evidence="1">
    <location>
        <begin position="1794"/>
        <end position="1811"/>
    </location>
</feature>
<feature type="compositionally biased region" description="Basic and acidic residues" evidence="1">
    <location>
        <begin position="746"/>
        <end position="770"/>
    </location>
</feature>
<feature type="compositionally biased region" description="Basic residues" evidence="1">
    <location>
        <begin position="3086"/>
        <end position="3095"/>
    </location>
</feature>
<feature type="region of interest" description="Disordered" evidence="1">
    <location>
        <begin position="1075"/>
        <end position="1166"/>
    </location>
</feature>
<feature type="region of interest" description="Disordered" evidence="1">
    <location>
        <begin position="1231"/>
        <end position="1290"/>
    </location>
</feature>
<feature type="compositionally biased region" description="Basic and acidic residues" evidence="1">
    <location>
        <begin position="2923"/>
        <end position="2939"/>
    </location>
</feature>
<feature type="compositionally biased region" description="Basic residues" evidence="1">
    <location>
        <begin position="3951"/>
        <end position="3962"/>
    </location>
</feature>
<feature type="compositionally biased region" description="Gly residues" evidence="1">
    <location>
        <begin position="4157"/>
        <end position="4166"/>
    </location>
</feature>
<feature type="compositionally biased region" description="Basic residues" evidence="1">
    <location>
        <begin position="3588"/>
        <end position="3599"/>
    </location>
</feature>
<evidence type="ECO:0000256" key="1">
    <source>
        <dbReference type="SAM" id="MobiDB-lite"/>
    </source>
</evidence>
<feature type="region of interest" description="Disordered" evidence="1">
    <location>
        <begin position="2045"/>
        <end position="2067"/>
    </location>
</feature>
<feature type="compositionally biased region" description="Basic and acidic residues" evidence="1">
    <location>
        <begin position="1737"/>
        <end position="1762"/>
    </location>
</feature>
<feature type="compositionally biased region" description="Basic residues" evidence="1">
    <location>
        <begin position="1647"/>
        <end position="1656"/>
    </location>
</feature>
<feature type="compositionally biased region" description="Basic and acidic residues" evidence="1">
    <location>
        <begin position="1657"/>
        <end position="1666"/>
    </location>
</feature>
<feature type="region of interest" description="Disordered" evidence="1">
    <location>
        <begin position="1444"/>
        <end position="1481"/>
    </location>
</feature>
<feature type="region of interest" description="Disordered" evidence="1">
    <location>
        <begin position="497"/>
        <end position="516"/>
    </location>
</feature>
<feature type="compositionally biased region" description="Basic and acidic residues" evidence="1">
    <location>
        <begin position="1104"/>
        <end position="1126"/>
    </location>
</feature>
<feature type="region of interest" description="Disordered" evidence="1">
    <location>
        <begin position="4031"/>
        <end position="4071"/>
    </location>
</feature>
<dbReference type="PANTHER" id="PTHR45795:SF1">
    <property type="entry name" value="MACRO DOMAIN-CONTAINING PROTEIN"/>
    <property type="match status" value="1"/>
</dbReference>
<feature type="region of interest" description="Disordered" evidence="1">
    <location>
        <begin position="2608"/>
        <end position="2655"/>
    </location>
</feature>
<feature type="compositionally biased region" description="Polar residues" evidence="1">
    <location>
        <begin position="734"/>
        <end position="745"/>
    </location>
</feature>
<feature type="compositionally biased region" description="Basic residues" evidence="1">
    <location>
        <begin position="1327"/>
        <end position="1336"/>
    </location>
</feature>
<feature type="compositionally biased region" description="Basic and acidic residues" evidence="1">
    <location>
        <begin position="2788"/>
        <end position="2808"/>
    </location>
</feature>
<proteinExistence type="predicted"/>
<feature type="region of interest" description="Disordered" evidence="1">
    <location>
        <begin position="1616"/>
        <end position="1815"/>
    </location>
</feature>
<feature type="compositionally biased region" description="Basic and acidic residues" evidence="1">
    <location>
        <begin position="1263"/>
        <end position="1280"/>
    </location>
</feature>
<feature type="region of interest" description="Disordered" evidence="1">
    <location>
        <begin position="35"/>
        <end position="67"/>
    </location>
</feature>
<feature type="region of interest" description="Disordered" evidence="1">
    <location>
        <begin position="1568"/>
        <end position="1593"/>
    </location>
</feature>
<protein>
    <submittedName>
        <fullName evidence="2">Uncharacterized protein</fullName>
    </submittedName>
</protein>
<feature type="region of interest" description="Disordered" evidence="1">
    <location>
        <begin position="3020"/>
        <end position="3072"/>
    </location>
</feature>
<feature type="compositionally biased region" description="Basic and acidic residues" evidence="1">
    <location>
        <begin position="3601"/>
        <end position="3618"/>
    </location>
</feature>
<feature type="region of interest" description="Disordered" evidence="1">
    <location>
        <begin position="3588"/>
        <end position="3633"/>
    </location>
</feature>
<feature type="compositionally biased region" description="Basic residues" evidence="1">
    <location>
        <begin position="2832"/>
        <end position="2845"/>
    </location>
</feature>
<feature type="region of interest" description="Disordered" evidence="1">
    <location>
        <begin position="3717"/>
        <end position="3737"/>
    </location>
</feature>
<feature type="compositionally biased region" description="Basic and acidic residues" evidence="1">
    <location>
        <begin position="1075"/>
        <end position="1091"/>
    </location>
</feature>
<feature type="compositionally biased region" description="Polar residues" evidence="1">
    <location>
        <begin position="3724"/>
        <end position="3737"/>
    </location>
</feature>
<dbReference type="EMBL" id="OC000243">
    <property type="protein sequence ID" value="CAD7256630.1"/>
    <property type="molecule type" value="Genomic_DNA"/>
</dbReference>
<evidence type="ECO:0000313" key="2">
    <source>
        <dbReference type="EMBL" id="CAD7256630.1"/>
    </source>
</evidence>
<accession>A0A7R9ALW7</accession>
<feature type="compositionally biased region" description="Basic and acidic residues" evidence="1">
    <location>
        <begin position="3963"/>
        <end position="3977"/>
    </location>
</feature>
<organism evidence="2">
    <name type="scientific">Timema shepardi</name>
    <name type="common">Walking stick</name>
    <dbReference type="NCBI Taxonomy" id="629360"/>
    <lineage>
        <taxon>Eukaryota</taxon>
        <taxon>Metazoa</taxon>
        <taxon>Ecdysozoa</taxon>
        <taxon>Arthropoda</taxon>
        <taxon>Hexapoda</taxon>
        <taxon>Insecta</taxon>
        <taxon>Pterygota</taxon>
        <taxon>Neoptera</taxon>
        <taxon>Polyneoptera</taxon>
        <taxon>Phasmatodea</taxon>
        <taxon>Timematodea</taxon>
        <taxon>Timematoidea</taxon>
        <taxon>Timematidae</taxon>
        <taxon>Timema</taxon>
    </lineage>
</organism>
<name>A0A7R9ALW7_TIMSH</name>
<gene>
    <name evidence="2" type="ORF">TSIB3V08_LOCUS910</name>
</gene>
<feature type="compositionally biased region" description="Basic and acidic residues" evidence="1">
    <location>
        <begin position="194"/>
        <end position="211"/>
    </location>
</feature>
<feature type="compositionally biased region" description="Basic and acidic residues" evidence="1">
    <location>
        <begin position="1304"/>
        <end position="1326"/>
    </location>
</feature>
<feature type="compositionally biased region" description="Basic and acidic residues" evidence="1">
    <location>
        <begin position="615"/>
        <end position="637"/>
    </location>
</feature>
<feature type="compositionally biased region" description="Polar residues" evidence="1">
    <location>
        <begin position="2893"/>
        <end position="2906"/>
    </location>
</feature>
<feature type="region of interest" description="Disordered" evidence="1">
    <location>
        <begin position="175"/>
        <end position="238"/>
    </location>
</feature>
<feature type="region of interest" description="Disordered" evidence="1">
    <location>
        <begin position="3085"/>
        <end position="3117"/>
    </location>
</feature>
<feature type="compositionally biased region" description="Polar residues" evidence="1">
    <location>
        <begin position="3676"/>
        <end position="3685"/>
    </location>
</feature>
<feature type="region of interest" description="Disordered" evidence="1">
    <location>
        <begin position="2501"/>
        <end position="2527"/>
    </location>
</feature>
<sequence>MQRDVQLYRDQIQALTEQIQRVDPYMVIVSEKLETSELESTPSSGHDRKAPRKQRKATGALQQTAKSSMEHLIPSFASATYADIAAGRTSPCPFADLPQEEAEENTMKHLPGKAHGARAQVELVEPIKEVQQMPKRDIKTEQVTRLVVEEAVVTPTVNLNLEETQPSVVDSQIATVVSRGEKSRANRRGRSPRRKEAQDKVELLKSEKKDLTPVTNAADDIENPVTDLPKEQLPQTPTPKADQVLKKHHHIVLKQSQENLKPQIRRERSPSPMWLPGSTTYADILRGKLGLGIGASDEPNKYEEVVEPVALSGGHHTEEVEEYSSGDWGIVPQEPHVSTFEPDPVYSSQTEEPLHVIEGYSIEHHSPTVMTVTSNGTPDGIMDSRKFLEQEMVPPVHDLGGISVADGMFEYIQQPPPDLVGFIASGQQLLNSGLGTYHSGAHPYVLAHSPQAVMYPSSASPALEQMHQLETVVLEQGHYEASEPDYNVEKYELSSQSAVPEKEAVPEIEGSPDSYKAKKLKTDHFPQQPELSYEQETRNVTESFQPLESLESPHIDIDRSHLSYAQILALGLCSKQLQPSSQPNRTDRSRSPRPQSPVGRYPRKWSTSPSLDRSSTGREEGPKHAENSAEFQEDRNASRRKRRAKNQVESLSSGSIPDVVPSSEQQRKSSKGKQKKQLETHTEAETKELFEVETVSAVKNGEQHLKAEIKPSADSSAGSTKNKKEVKKPKQPSDRTQIPVSQTFLTREESVPIKKDKGTELVLETNKDNTETNAAEQDKKKKQKKKKLEKNLSEDEIEKALKEIELESIKHKGKKLEQIVENKSEKIKVEKEDRKPKRGKAVVHAENARATEEPMTLVTPVENKVNVIDLSLQVSDTIIEEEVKGKKKRGKKMEENQTDNKQPKDKKSKTDKTKGLEHIVKNPVSPKAKGKPTLDKQFKTVPNSVAKADNATHSLSPTNEFLTPLLSTNNDEEQIIAELSSAIEETSCSKHVLSTEQTEPRQEVSEETDTNFVSQSISRKKKNKSAKQLKLEDSESMPKGSEEISTFETSLAEHLSETVINDEIVLVEKHLETLIKPTEKVSQEKSKKDTQKYPQKLIPPVSKSLERKFTVEKKEGEESPKIDSNKTKKSKKFSKIKADKDITSENTKQSKSFEAGAESSVKQNVNNTDTELIKQAETPIPQVEKPLDISTSFVTTLEEVEQLTEIKTSKTDFAQKETSASEEFVILPTLAIDAQESGTEPDVEPSSKETTKTSKKLKKSKHVKDDKTHISNLLEHESAKKTKPSPDSPHEALVLKKINKETDESKQSLIRAGKEVQKVDTSEPLKRIKSKKSKAGKPKEEGIMVTTTVEDTFDIKTTQITNEKPILNIHNVPSSLISFEDVKEKDTPNIKTLEKDKIAVKKSKKPKQIASITETSDTAGDPRILMPETLSKQSTALVLSHSGVENATEDEGSEVITSVKSKKTKKGKRISEDPTQVSSPKDISDDKIIIATENELFVSISTTEPLVLSEEVRKDHNVDDSLQFSVDDVTLGSSNERATLGLFGNSVESKTFDKIHISSVEITSPGSELKLDNISGSSGSGSLGLQSDKGPSLENKHTLIKSKLGQQLTASKLIMEPSKSKDSELVSQEVLETPISSDKAKVQHPVSPKKKNKPGKKLKEAHDLPEKCPPANLGVEIFETDAGSQMTTDETLRTLPETSIFETKESSSEPSSPNQHVNEPKKDHFRKSKKSKPLEIAIEKQDILLENKTTNQKEEEKDEISKENALVPVSIPDIKKKAKKPKKSKTQVEENKATSESVQVTDSGSGVPTSVESHRLEGVHQSCKIKFECKKVKSDSTDVPNLEVVISKPVQVFKADNEDNIVEAHKPKKVAKTPKAGDVETSLAKKGNGVLDQNIAIEAPKLVEIEKIVEAPKLKPEEMVEPLKAEKVVVAAKIVEVVEPLLLDKGIKTSKLGKVVKAPKPEEGVKASKPEEVFKASKPEEVVKASKPEDVKSLKPEVVKSLKPEVVKASKTEEMVKAPKPEEVIKSSKSEEVIKSSKSEEVIKSSKSEEVIKASRPEEVDKTPKPEKVVKAPKLEVDKLTKPEEVVKAPKREEVVKIPKSEEVVKAPKPEKVAKAPKLEVDKLTKPEEVVKAPKLEEVDKLTKPEEIVKAPKREVVKIPKPEEIVKAPKPEEVAKAPKLEKVVKTPKPEEVAKAPKLEKVVKTPKPEEVANAPKLEVVKLPKPEDVVKAPKLEDVVKAPKLEVVKAPKLEVVKLPKPEDVVKAPKLEEVVKLPKPEEVAKAPKLEVVKLPKPEDVVKAPKLEVVKLPKPEEVVAKAPKLEVVKLPTPEKVAKAPKLEKVVKTPKPEEVSKAPKLEVVKLPKPEEVIKAPKLEEVVKTPKPEEVAKTPKLEVVKAPKLEEVDKTPKPEKVAKAPKLEEVDKLTDKTPKPEKVSKAPKPEEVVKAPKPEKVVKAPKLEEVDKTPKPEKVSKAPKLEEIDKLTKPEEVVKAPKLEEVVKAPKPEKVAKAPKLEEVDKTPKPEKVSKAPKLEEAVKAPKLEEVVKLPKLEEVDKTAKPEKVVKVPKLEEVDKTPKPEKVVKISKPVEVVKAPKPEKVAKAPKLEEVVKAPKPEKVAKAPKLEEVDKTPKPEKVSKAPKPEEVVKAPKPEKVVKAPKPEKVAKAPKLEEVVKVPKLEEVVKVPKLEEVDKTPKPEKVAKAPKLGEVVKAPKLEEVVKTPKPETVVKIPNSEAVVKAPKLEYEVGVPKREKLLETNEPEEVVKQVIHPAMEVETLKPKESNPKENVEEIIEAIKTKEIETHPAKEIEKPEGKGPRKTKTKSVGELGTEAESNVPPKPMKRRDTKKHAKRPTHIETSPQLQSDKLDITASPVDNKTSAYPLISEQGHPELVQKPDSAGSIPQSTNQKTPNQESSSSTPTTPSDLLNETKVTKPKELPIGEDTFRDQEEDSLLVLSSSTPSLSLSVLPTSPSSADSDSGLAEEIVSPGEQDLKMEFQGQGGIFGSVKERSRKPRKVIDTSVIETEIKVTEPKSKSRKDKKKFPATPKHETETAPSSVSAIPKDEIKTQPEFVDKAGEFPDIPEEEMCRIMKDKMKKKKKRPRIPQEFLESSSSMADKVDTSKRPMQFEVESLSVLKTDDDQKVSTTASETLPVGAPIPSIETKRDARTLKPSLSEIAAIETLEDTINRAEEMDIICRDTVDIVTVSELSKDNKPKIKVSHLAKQSDLPTQVSLPTSTPVYEIKSDKFSDSWLSALDEPMVFEDDADDQGVKISNPTPQKKVAVTKKETSAVKMTDGLGVSENVLQLETFAREETKTQPQTIPHYEFLSNIHQEMSHFDMHDISDAERKWHEYQAHIFEVENPFQFYMERSVEVEPLVYHAQDIVELTEEHCAETQVVEPESPTPLVQDIRLADVISSVPQTESIKVELVTDLDEVDESDKRIQEAPHVTSENKEPTQVTAENLLDDKVWLDSSTFLDAERKWQELKAQNVAKQSPESKITSSVDLPDIICETLSNDAKPTSWADVVSHNKPEPPLDQIIPIDNKVNLVKQPPKEEKPLSLPAVQISVDYATDEALEPPVEVDAEGFMKFLPKKEIRRRRSRSRSRSRAAVEPEKPTTEVVSKDEVSPASTGGKTIPTVGKSDAHNIQSDFTAVDVSSVKLDVSIKRSPHNILNLQEAEKKYQESISPKTSHSQKLEKPKKDGNASLKNKIPKVKQEECQVKTCEGEPEPTTVGQVQGTNKPNKPNYNILEQQEAERKYQEGLATSKLEDSIVAKQEILESQNKIKTIPITHPGGFIYDMLAFKEAEKKYQETQAQKVKISGCSISSEHEKPGGNVSQSQLNVSTLPDVVAPVIRDSAHKIATDDTEVQIVSDASTKSWADIVATKSGKASIEENEPAHVVGGEPLQNDPNPPEDQILILPTHTLTINIFDDETVKEGNIESLVEVDPEGFMEFVPRREMRKRRSRSRSRNRGDSLSDRQEVKHVEGTKISDVSAVKESAEIITAMEDLKTDKGDEIKMITKHDTDDATDTKISDKVEREKEIDVKKPKDPQKRATKPATAKVLQGRKKKRISETEQEVEHVIRNVNREEVLCQYLPLDGAFWPDKWKYHNAERRWQELVAQAEKRPSKDKPDKEEKAKEPGDRDDDDNGPSSGHSSPGPRSPRGGDGGGGGGIDTSSFITEHLSANLPGGICSWKDETTYLSSPNVTLIYTNGYEGLLGGEGEEEESPLLAEEEQTLRLAQRLAEQVITDLDEDEPDLDVCPRSGGDAARLLSEIKVSLTTDLESLQRSVFKTENDLSKLPTESLDSMLEALVKHREDLRAKDQEVVRLDALLSGLPQDVDTQSLGASLTSTRTRIITLLSQAEQGKTVIEVSHGESCHHGETGKTAIEVSHVTMERQARLIEVSHVPMERQARLPLR</sequence>
<feature type="compositionally biased region" description="Low complexity" evidence="1">
    <location>
        <begin position="4142"/>
        <end position="4155"/>
    </location>
</feature>
<feature type="region of interest" description="Disordered" evidence="1">
    <location>
        <begin position="2400"/>
        <end position="2475"/>
    </location>
</feature>
<feature type="compositionally biased region" description="Basic and acidic residues" evidence="1">
    <location>
        <begin position="701"/>
        <end position="711"/>
    </location>
</feature>
<feature type="compositionally biased region" description="Basic and acidic residues" evidence="1">
    <location>
        <begin position="3686"/>
        <end position="3695"/>
    </location>
</feature>
<feature type="compositionally biased region" description="Basic and acidic residues" evidence="1">
    <location>
        <begin position="3054"/>
        <end position="3070"/>
    </location>
</feature>
<feature type="compositionally biased region" description="Basic and acidic residues" evidence="1">
    <location>
        <begin position="676"/>
        <end position="690"/>
    </location>
</feature>
<feature type="region of interest" description="Disordered" evidence="1">
    <location>
        <begin position="879"/>
        <end position="959"/>
    </location>
</feature>
<feature type="region of interest" description="Disordered" evidence="1">
    <location>
        <begin position="1304"/>
        <end position="1343"/>
    </location>
</feature>
<feature type="compositionally biased region" description="Basic and acidic residues" evidence="1">
    <location>
        <begin position="4031"/>
        <end position="4045"/>
    </location>
</feature>
<feature type="region of interest" description="Disordered" evidence="1">
    <location>
        <begin position="3675"/>
        <end position="3704"/>
    </location>
</feature>
<feature type="region of interest" description="Disordered" evidence="1">
    <location>
        <begin position="4114"/>
        <end position="4170"/>
    </location>
</feature>
<dbReference type="InterPro" id="IPR053300">
    <property type="entry name" value="Homeobox-like_regulator"/>
</dbReference>
<feature type="compositionally biased region" description="Polar residues" evidence="1">
    <location>
        <begin position="605"/>
        <end position="614"/>
    </location>
</feature>
<feature type="region of interest" description="Disordered" evidence="1">
    <location>
        <begin position="3949"/>
        <end position="3977"/>
    </location>
</feature>
<feature type="compositionally biased region" description="Basic residues" evidence="1">
    <location>
        <begin position="1776"/>
        <end position="1785"/>
    </location>
</feature>